<feature type="compositionally biased region" description="Basic and acidic residues" evidence="1">
    <location>
        <begin position="108"/>
        <end position="122"/>
    </location>
</feature>
<evidence type="ECO:0000313" key="2">
    <source>
        <dbReference type="EMBL" id="CAA9372950.1"/>
    </source>
</evidence>
<dbReference type="AlphaFoldDB" id="A0A6J4N378"/>
<feature type="compositionally biased region" description="Polar residues" evidence="1">
    <location>
        <begin position="173"/>
        <end position="187"/>
    </location>
</feature>
<proteinExistence type="predicted"/>
<protein>
    <submittedName>
        <fullName evidence="2">Uncharacterized protein</fullName>
    </submittedName>
</protein>
<name>A0A6J4N378_9CYAN</name>
<feature type="compositionally biased region" description="Basic and acidic residues" evidence="1">
    <location>
        <begin position="82"/>
        <end position="101"/>
    </location>
</feature>
<evidence type="ECO:0000256" key="1">
    <source>
        <dbReference type="SAM" id="MobiDB-lite"/>
    </source>
</evidence>
<feature type="compositionally biased region" description="Low complexity" evidence="1">
    <location>
        <begin position="197"/>
        <end position="210"/>
    </location>
</feature>
<gene>
    <name evidence="2" type="ORF">AVDCRST_MAG94-4310</name>
</gene>
<reference evidence="2" key="1">
    <citation type="submission" date="2020-02" db="EMBL/GenBank/DDBJ databases">
        <authorList>
            <person name="Meier V. D."/>
        </authorList>
    </citation>
    <scope>NUCLEOTIDE SEQUENCE</scope>
    <source>
        <strain evidence="2">AVDCRST_MAG94</strain>
    </source>
</reference>
<organism evidence="2">
    <name type="scientific">uncultured Leptolyngbya sp</name>
    <dbReference type="NCBI Taxonomy" id="332963"/>
    <lineage>
        <taxon>Bacteria</taxon>
        <taxon>Bacillati</taxon>
        <taxon>Cyanobacteriota</taxon>
        <taxon>Cyanophyceae</taxon>
        <taxon>Leptolyngbyales</taxon>
        <taxon>Leptolyngbyaceae</taxon>
        <taxon>Leptolyngbya group</taxon>
        <taxon>Leptolyngbya</taxon>
        <taxon>environmental samples</taxon>
    </lineage>
</organism>
<dbReference type="EMBL" id="CADCTY010001490">
    <property type="protein sequence ID" value="CAA9372950.1"/>
    <property type="molecule type" value="Genomic_DNA"/>
</dbReference>
<sequence length="373" mass="42621">MTWLKLHHELLSDIKFRRFTPQEKWAWVALLILASSSSDRGFITADDEDIADVCEFNSTQDWLYFKDKLRSKGMIEPTEKGLRITNWEKRQHVKPSDTPEKTKKRKQDQRDREKEAKDKALEDSQSSSHAPVTPLSRENHATDKIQIRSEETRSEQKREDLSESEAVEPQESGAKSSEFSFSENASLTEPEVATKLPVPSSHAAEPSAASNTGLETKDSAATNFSKKEKVELTHAQMIDQSSARFAYPECRWNEIYDLYKFGLSHLWVGPERHDWHPALIAGATAYKVKIEQPHELHFVQQYIRNLLFKKLDADLEARFNEGLAIEARKRSNESTIASPSTQAFVPPVDDFDREAARAAKQRTHLMLLGRRSA</sequence>
<feature type="region of interest" description="Disordered" evidence="1">
    <location>
        <begin position="82"/>
        <end position="218"/>
    </location>
</feature>
<accession>A0A6J4N378</accession>
<feature type="compositionally biased region" description="Basic and acidic residues" evidence="1">
    <location>
        <begin position="137"/>
        <end position="161"/>
    </location>
</feature>